<evidence type="ECO:0000313" key="2">
    <source>
        <dbReference type="Proteomes" id="UP000318709"/>
    </source>
</evidence>
<organism evidence="1 2">
    <name type="scientific">Formicincola oecophyllae</name>
    <dbReference type="NCBI Taxonomy" id="2558361"/>
    <lineage>
        <taxon>Bacteria</taxon>
        <taxon>Pseudomonadati</taxon>
        <taxon>Pseudomonadota</taxon>
        <taxon>Alphaproteobacteria</taxon>
        <taxon>Acetobacterales</taxon>
        <taxon>Acetobacteraceae</taxon>
        <taxon>Formicincola</taxon>
    </lineage>
</organism>
<accession>A0A4Y6U9V7</accession>
<reference evidence="1 2" key="1">
    <citation type="submission" date="2019-03" db="EMBL/GenBank/DDBJ databases">
        <title>The complete genome sequence of Swingsia_sp. F3b2 LMG30590(T).</title>
        <authorList>
            <person name="Chua K.-O."/>
            <person name="Chan K.-G."/>
            <person name="See-Too W.-S."/>
        </authorList>
    </citation>
    <scope>NUCLEOTIDE SEQUENCE [LARGE SCALE GENOMIC DNA]</scope>
    <source>
        <strain evidence="1 2">F3b2</strain>
    </source>
</reference>
<dbReference type="RefSeq" id="WP_141442898.1">
    <property type="nucleotide sequence ID" value="NZ_CP038231.1"/>
</dbReference>
<protein>
    <submittedName>
        <fullName evidence="1">Uncharacterized protein</fullName>
    </submittedName>
</protein>
<proteinExistence type="predicted"/>
<keyword evidence="2" id="KW-1185">Reference proteome</keyword>
<name>A0A4Y6U9V7_9PROT</name>
<sequence>MVQVTSLRVLDNAGKQRRVYLNVDQIAAVYAGPHDTTIVEMAHPLHLNGLDKPSQTLTIGCPISDVIYKVFNKVAREDSAPVPALITPKAATSPVIDHGYDASPKHPRASELG</sequence>
<evidence type="ECO:0000313" key="1">
    <source>
        <dbReference type="EMBL" id="QDH13236.1"/>
    </source>
</evidence>
<dbReference type="Proteomes" id="UP000318709">
    <property type="component" value="Chromosome"/>
</dbReference>
<dbReference type="AlphaFoldDB" id="A0A4Y6U9V7"/>
<gene>
    <name evidence="1" type="ORF">E3E12_02370</name>
</gene>
<dbReference type="EMBL" id="CP038231">
    <property type="protein sequence ID" value="QDH13236.1"/>
    <property type="molecule type" value="Genomic_DNA"/>
</dbReference>
<dbReference type="KEGG" id="swf:E3E12_02370"/>